<dbReference type="PROSITE" id="PS51352">
    <property type="entry name" value="THIOREDOXIN_2"/>
    <property type="match status" value="1"/>
</dbReference>
<dbReference type="InterPro" id="IPR013766">
    <property type="entry name" value="Thioredoxin_domain"/>
</dbReference>
<evidence type="ECO:0000313" key="3">
    <source>
        <dbReference type="Proteomes" id="UP000287563"/>
    </source>
</evidence>
<dbReference type="InterPro" id="IPR036249">
    <property type="entry name" value="Thioredoxin-like_sf"/>
</dbReference>
<dbReference type="SUPFAM" id="SSF52833">
    <property type="entry name" value="Thioredoxin-like"/>
    <property type="match status" value="1"/>
</dbReference>
<accession>A0A3S3UM70</accession>
<dbReference type="Proteomes" id="UP000287563">
    <property type="component" value="Unassembled WGS sequence"/>
</dbReference>
<comment type="caution">
    <text evidence="2">The sequence shown here is derived from an EMBL/GenBank/DDBJ whole genome shotgun (WGS) entry which is preliminary data.</text>
</comment>
<feature type="domain" description="Thioredoxin" evidence="1">
    <location>
        <begin position="29"/>
        <end position="164"/>
    </location>
</feature>
<dbReference type="Pfam" id="PF13899">
    <property type="entry name" value="Thioredoxin_7"/>
    <property type="match status" value="1"/>
</dbReference>
<reference evidence="2 3" key="1">
    <citation type="submission" date="2018-11" db="EMBL/GenBank/DDBJ databases">
        <title>Photobacterium sp. BEI247 sp. nov., a marine bacterium isolated from Yongle Blue Hole in the South China Sea.</title>
        <authorList>
            <person name="Wang X."/>
        </authorList>
    </citation>
    <scope>NUCLEOTIDE SEQUENCE [LARGE SCALE GENOMIC DNA]</scope>
    <source>
        <strain evidence="3">BEI247</strain>
    </source>
</reference>
<name>A0A3S3UM70_9GAMM</name>
<gene>
    <name evidence="2" type="ORF">EDI28_04075</name>
</gene>
<evidence type="ECO:0000313" key="2">
    <source>
        <dbReference type="EMBL" id="RWX57217.1"/>
    </source>
</evidence>
<dbReference type="AlphaFoldDB" id="A0A3S3UM70"/>
<keyword evidence="3" id="KW-1185">Reference proteome</keyword>
<proteinExistence type="predicted"/>
<evidence type="ECO:0000259" key="1">
    <source>
        <dbReference type="PROSITE" id="PS51352"/>
    </source>
</evidence>
<dbReference type="Gene3D" id="3.40.30.10">
    <property type="entry name" value="Glutaredoxin"/>
    <property type="match status" value="1"/>
</dbReference>
<protein>
    <submittedName>
        <fullName evidence="2">Thioredoxin family protein</fullName>
    </submittedName>
</protein>
<sequence>MIVVRFKFCMGLVRYIFRGKRIVLLKRVLLLPLLLFSFVTIAQPDDIYDPSRDALSDFKSALTSASVEQKNIFVIAGGNWCSYCHRFEKNLKDASLDEVLENDFVLIKVNYSEENYNEGFFSLFPDIHIFPHIMIVSANGELLESTPVPSTEDEFKRLLAKYTIEKSA</sequence>
<dbReference type="EMBL" id="RJLM01000001">
    <property type="protein sequence ID" value="RWX57217.1"/>
    <property type="molecule type" value="Genomic_DNA"/>
</dbReference>
<organism evidence="2 3">
    <name type="scientific">Photobacterium chitinilyticum</name>
    <dbReference type="NCBI Taxonomy" id="2485123"/>
    <lineage>
        <taxon>Bacteria</taxon>
        <taxon>Pseudomonadati</taxon>
        <taxon>Pseudomonadota</taxon>
        <taxon>Gammaproteobacteria</taxon>
        <taxon>Vibrionales</taxon>
        <taxon>Vibrionaceae</taxon>
        <taxon>Photobacterium</taxon>
    </lineage>
</organism>